<dbReference type="SUPFAM" id="SSF63829">
    <property type="entry name" value="Calcium-dependent phosphotriesterase"/>
    <property type="match status" value="1"/>
</dbReference>
<accession>A0A6A6FSM2</accession>
<evidence type="ECO:0000256" key="2">
    <source>
        <dbReference type="ARBA" id="ARBA00009127"/>
    </source>
</evidence>
<feature type="chain" id="PRO_5025549851" description="Major royal jelly protein" evidence="4">
    <location>
        <begin position="16"/>
        <end position="422"/>
    </location>
</feature>
<dbReference type="PANTHER" id="PTHR10009:SF18">
    <property type="entry name" value="PROTEIN YELLOW-LIKE PROTEIN"/>
    <property type="match status" value="1"/>
</dbReference>
<keyword evidence="6" id="KW-1185">Reference proteome</keyword>
<evidence type="ECO:0000313" key="5">
    <source>
        <dbReference type="EMBL" id="KAF2216482.1"/>
    </source>
</evidence>
<gene>
    <name evidence="5" type="ORF">CERZMDRAFT_33225</name>
</gene>
<evidence type="ECO:0008006" key="7">
    <source>
        <dbReference type="Google" id="ProtNLM"/>
    </source>
</evidence>
<dbReference type="InterPro" id="IPR017996">
    <property type="entry name" value="MRJP/yellow-related"/>
</dbReference>
<name>A0A6A6FSM2_9PEZI</name>
<evidence type="ECO:0000313" key="6">
    <source>
        <dbReference type="Proteomes" id="UP000799539"/>
    </source>
</evidence>
<organism evidence="5 6">
    <name type="scientific">Cercospora zeae-maydis SCOH1-5</name>
    <dbReference type="NCBI Taxonomy" id="717836"/>
    <lineage>
        <taxon>Eukaryota</taxon>
        <taxon>Fungi</taxon>
        <taxon>Dikarya</taxon>
        <taxon>Ascomycota</taxon>
        <taxon>Pezizomycotina</taxon>
        <taxon>Dothideomycetes</taxon>
        <taxon>Dothideomycetidae</taxon>
        <taxon>Mycosphaerellales</taxon>
        <taxon>Mycosphaerellaceae</taxon>
        <taxon>Cercospora</taxon>
    </lineage>
</organism>
<dbReference type="InterPro" id="IPR011042">
    <property type="entry name" value="6-blade_b-propeller_TolB-like"/>
</dbReference>
<dbReference type="Gene3D" id="2.120.10.30">
    <property type="entry name" value="TolB, C-terminal domain"/>
    <property type="match status" value="1"/>
</dbReference>
<sequence length="422" mass="45299">MKRILGLALLRCAAAVGPSDIRTDPGVSGPPLEIVHYFTGQWPTGIAVSAKGRKFACYPAGLDIANTFNGITPTMQVGELTAEDSETAYPNATYNMSPGGAVNRLSLPPVTKGDRDHLLGVQSVIVDSADTLWILDTGRVQDLSDPLSPMLRATVPGGPKLVNIDLTSNQIIQTIIFNTDLVKPDSYLNDVRIDRNPSLSNTSGKGAAYITDSSAEGNNALIFVDLGTGKGTRLPLRETKAIFGSVPYVWGEPTYQITGLTSAIKPGYITFGSDGIAISPDKRTLYFAVIGGRFLYSVPTAALRAGNLANAQAAVKNLGEKGISDGLESDSNGIVYNGQVENNGITMYNPVTTFSTMFVRDPRINWVDTLSIAEDGYLYFTVNQLNYLNAIYPGQGPPLVDRREKPYVVFRAKLPNGGTKIR</sequence>
<dbReference type="OrthoDB" id="7776143at2759"/>
<dbReference type="Pfam" id="PF03022">
    <property type="entry name" value="MRJP"/>
    <property type="match status" value="1"/>
</dbReference>
<evidence type="ECO:0000256" key="4">
    <source>
        <dbReference type="SAM" id="SignalP"/>
    </source>
</evidence>
<protein>
    <recommendedName>
        <fullName evidence="7">Major royal jelly protein</fullName>
    </recommendedName>
</protein>
<keyword evidence="4" id="KW-0732">Signal</keyword>
<keyword evidence="3" id="KW-0964">Secreted</keyword>
<evidence type="ECO:0000256" key="1">
    <source>
        <dbReference type="ARBA" id="ARBA00004613"/>
    </source>
</evidence>
<comment type="similarity">
    <text evidence="2">Belongs to the major royal jelly protein family.</text>
</comment>
<evidence type="ECO:0000256" key="3">
    <source>
        <dbReference type="ARBA" id="ARBA00022525"/>
    </source>
</evidence>
<feature type="signal peptide" evidence="4">
    <location>
        <begin position="1"/>
        <end position="15"/>
    </location>
</feature>
<dbReference type="EMBL" id="ML992664">
    <property type="protein sequence ID" value="KAF2216482.1"/>
    <property type="molecule type" value="Genomic_DNA"/>
</dbReference>
<proteinExistence type="inferred from homology"/>
<dbReference type="AlphaFoldDB" id="A0A6A6FSM2"/>
<comment type="subcellular location">
    <subcellularLocation>
        <location evidence="1">Secreted</location>
    </subcellularLocation>
</comment>
<dbReference type="GO" id="GO:0005576">
    <property type="term" value="C:extracellular region"/>
    <property type="evidence" value="ECO:0007669"/>
    <property type="project" value="UniProtKB-SubCell"/>
</dbReference>
<reference evidence="5" key="1">
    <citation type="journal article" date="2020" name="Stud. Mycol.">
        <title>101 Dothideomycetes genomes: a test case for predicting lifestyles and emergence of pathogens.</title>
        <authorList>
            <person name="Haridas S."/>
            <person name="Albert R."/>
            <person name="Binder M."/>
            <person name="Bloem J."/>
            <person name="Labutti K."/>
            <person name="Salamov A."/>
            <person name="Andreopoulos B."/>
            <person name="Baker S."/>
            <person name="Barry K."/>
            <person name="Bills G."/>
            <person name="Bluhm B."/>
            <person name="Cannon C."/>
            <person name="Castanera R."/>
            <person name="Culley D."/>
            <person name="Daum C."/>
            <person name="Ezra D."/>
            <person name="Gonzalez J."/>
            <person name="Henrissat B."/>
            <person name="Kuo A."/>
            <person name="Liang C."/>
            <person name="Lipzen A."/>
            <person name="Lutzoni F."/>
            <person name="Magnuson J."/>
            <person name="Mondo S."/>
            <person name="Nolan M."/>
            <person name="Ohm R."/>
            <person name="Pangilinan J."/>
            <person name="Park H.-J."/>
            <person name="Ramirez L."/>
            <person name="Alfaro M."/>
            <person name="Sun H."/>
            <person name="Tritt A."/>
            <person name="Yoshinaga Y."/>
            <person name="Zwiers L.-H."/>
            <person name="Turgeon B."/>
            <person name="Goodwin S."/>
            <person name="Spatafora J."/>
            <person name="Crous P."/>
            <person name="Grigoriev I."/>
        </authorList>
    </citation>
    <scope>NUCLEOTIDE SEQUENCE</scope>
    <source>
        <strain evidence="5">SCOH1-5</strain>
    </source>
</reference>
<dbReference type="PANTHER" id="PTHR10009">
    <property type="entry name" value="PROTEIN YELLOW-RELATED"/>
    <property type="match status" value="1"/>
</dbReference>
<dbReference type="Proteomes" id="UP000799539">
    <property type="component" value="Unassembled WGS sequence"/>
</dbReference>